<feature type="transmembrane region" description="Helical" evidence="2">
    <location>
        <begin position="35"/>
        <end position="57"/>
    </location>
</feature>
<evidence type="ECO:0000256" key="2">
    <source>
        <dbReference type="SAM" id="Phobius"/>
    </source>
</evidence>
<gene>
    <name evidence="3" type="ORF">WAZ07_04790</name>
</gene>
<evidence type="ECO:0000313" key="4">
    <source>
        <dbReference type="Proteomes" id="UP001372526"/>
    </source>
</evidence>
<evidence type="ECO:0000313" key="3">
    <source>
        <dbReference type="EMBL" id="MEI4800648.1"/>
    </source>
</evidence>
<accession>A0ABU8FD80</accession>
<proteinExistence type="predicted"/>
<evidence type="ECO:0000256" key="1">
    <source>
        <dbReference type="SAM" id="MobiDB-lite"/>
    </source>
</evidence>
<keyword evidence="2" id="KW-1133">Transmembrane helix</keyword>
<dbReference type="RefSeq" id="WP_090915351.1">
    <property type="nucleotide sequence ID" value="NZ_JBAWSX010000002.1"/>
</dbReference>
<keyword evidence="4" id="KW-1185">Reference proteome</keyword>
<dbReference type="EMBL" id="JBAWSX010000002">
    <property type="protein sequence ID" value="MEI4800648.1"/>
    <property type="molecule type" value="Genomic_DNA"/>
</dbReference>
<keyword evidence="2" id="KW-0472">Membrane</keyword>
<reference evidence="3 4" key="1">
    <citation type="submission" date="2024-01" db="EMBL/GenBank/DDBJ databases">
        <title>Seven novel Bacillus-like species.</title>
        <authorList>
            <person name="Liu G."/>
        </authorList>
    </citation>
    <scope>NUCLEOTIDE SEQUENCE [LARGE SCALE GENOMIC DNA]</scope>
    <source>
        <strain evidence="3 4">FJAT-51639</strain>
    </source>
</reference>
<feature type="region of interest" description="Disordered" evidence="1">
    <location>
        <begin position="1"/>
        <end position="26"/>
    </location>
</feature>
<protein>
    <submittedName>
        <fullName evidence="3">2-isopropylmalate synthase</fullName>
    </submittedName>
</protein>
<dbReference type="Proteomes" id="UP001372526">
    <property type="component" value="Unassembled WGS sequence"/>
</dbReference>
<keyword evidence="2" id="KW-0812">Transmembrane</keyword>
<sequence length="58" mass="6748">MDETEEQQSHQEEFAPEISPSYRQDVHPPSRYSNMAFLVGIVVFAAVLLLLITFVYFR</sequence>
<organism evidence="3 4">
    <name type="scientific">Bacillus bruguierae</name>
    <dbReference type="NCBI Taxonomy" id="3127667"/>
    <lineage>
        <taxon>Bacteria</taxon>
        <taxon>Bacillati</taxon>
        <taxon>Bacillota</taxon>
        <taxon>Bacilli</taxon>
        <taxon>Bacillales</taxon>
        <taxon>Bacillaceae</taxon>
        <taxon>Bacillus</taxon>
    </lineage>
</organism>
<name>A0ABU8FD80_9BACI</name>
<comment type="caution">
    <text evidence="3">The sequence shown here is derived from an EMBL/GenBank/DDBJ whole genome shotgun (WGS) entry which is preliminary data.</text>
</comment>